<dbReference type="Proteomes" id="UP001597252">
    <property type="component" value="Unassembled WGS sequence"/>
</dbReference>
<dbReference type="Pfam" id="PF04204">
    <property type="entry name" value="HTS"/>
    <property type="match status" value="1"/>
</dbReference>
<evidence type="ECO:0000256" key="1">
    <source>
        <dbReference type="ARBA" id="ARBA00022605"/>
    </source>
</evidence>
<dbReference type="PANTHER" id="PTHR20919:SF0">
    <property type="entry name" value="HOMOSERINE O-SUCCINYLTRANSFERASE"/>
    <property type="match status" value="1"/>
</dbReference>
<dbReference type="HAMAP" id="MF_00295">
    <property type="entry name" value="MetA_acyltransf"/>
    <property type="match status" value="1"/>
</dbReference>
<comment type="similarity">
    <text evidence="4">Belongs to the MetA family.</text>
</comment>
<evidence type="ECO:0000313" key="5">
    <source>
        <dbReference type="EMBL" id="MFD1484942.1"/>
    </source>
</evidence>
<comment type="catalytic activity">
    <reaction evidence="4">
        <text>L-homoserine + acetyl-CoA = O-acetyl-L-homoserine + CoA</text>
        <dbReference type="Rhea" id="RHEA:13701"/>
        <dbReference type="ChEBI" id="CHEBI:57287"/>
        <dbReference type="ChEBI" id="CHEBI:57288"/>
        <dbReference type="ChEBI" id="CHEBI:57476"/>
        <dbReference type="ChEBI" id="CHEBI:57716"/>
        <dbReference type="EC" id="2.3.1.31"/>
    </reaction>
</comment>
<evidence type="ECO:0000256" key="4">
    <source>
        <dbReference type="HAMAP-Rule" id="MF_00295"/>
    </source>
</evidence>
<name>A0ABW4E4Y5_9LACO</name>
<feature type="binding site" evidence="4">
    <location>
        <position position="217"/>
    </location>
    <ligand>
        <name>substrate</name>
    </ligand>
</feature>
<dbReference type="EMBL" id="JBHTON010000019">
    <property type="protein sequence ID" value="MFD1484942.1"/>
    <property type="molecule type" value="Genomic_DNA"/>
</dbReference>
<gene>
    <name evidence="4" type="primary">metAA</name>
    <name evidence="5" type="ORF">ACFQ5J_06845</name>
</gene>
<dbReference type="PIRSF" id="PIRSF000450">
    <property type="entry name" value="H_ser_succinyltr"/>
    <property type="match status" value="1"/>
</dbReference>
<keyword evidence="4" id="KW-0963">Cytoplasm</keyword>
<dbReference type="PANTHER" id="PTHR20919">
    <property type="entry name" value="HOMOSERINE O-SUCCINYLTRANSFERASE"/>
    <property type="match status" value="1"/>
</dbReference>
<keyword evidence="2 4" id="KW-0808">Transferase</keyword>
<proteinExistence type="inferred from homology"/>
<dbReference type="RefSeq" id="WP_125748252.1">
    <property type="nucleotide sequence ID" value="NZ_JBHTON010000019.1"/>
</dbReference>
<feature type="active site" description="Acyl-thioester intermediate" evidence="4">
    <location>
        <position position="127"/>
    </location>
</feature>
<dbReference type="InterPro" id="IPR029062">
    <property type="entry name" value="Class_I_gatase-like"/>
</dbReference>
<comment type="function">
    <text evidence="4">Transfers an acetyl group from acetyl-CoA to L-homoserine, forming acetyl-L-homoserine.</text>
</comment>
<evidence type="ECO:0000256" key="3">
    <source>
        <dbReference type="ARBA" id="ARBA00023315"/>
    </source>
</evidence>
<dbReference type="SUPFAM" id="SSF52317">
    <property type="entry name" value="Class I glutamine amidotransferase-like"/>
    <property type="match status" value="1"/>
</dbReference>
<keyword evidence="1 4" id="KW-0028">Amino-acid biosynthesis</keyword>
<organism evidence="5 6">
    <name type="scientific">Lacticaseibacillus baoqingensis</name>
    <dbReference type="NCBI Taxonomy" id="2486013"/>
    <lineage>
        <taxon>Bacteria</taxon>
        <taxon>Bacillati</taxon>
        <taxon>Bacillota</taxon>
        <taxon>Bacilli</taxon>
        <taxon>Lactobacillales</taxon>
        <taxon>Lactobacillaceae</taxon>
        <taxon>Lacticaseibacillus</taxon>
    </lineage>
</organism>
<feature type="site" description="Important for acyl-CoA specificity" evidence="4">
    <location>
        <position position="96"/>
    </location>
</feature>
<sequence length="266" mass="29866">MAHVSIISGLTRTAQRPAAAALKILILNLMPNRAVTERQFAELFARLEVPVALTFCLPDSHRLHNNEADIRAAYTSFSDIAAQSFDGLIITGAPLDRLAFHQIDFWPELHKILAWRHTHVAGSLFICWAAYAAGAIDGAFTGRQLTRKVSGVYTTSGLTMPQSRFFTIPQNAVRRGQIIAGDDQLGATLIEDASSNSWYLAGHLEYQTGTLRAEYYRDYHKDQTTPLPAHYFDEDYQPHNTWQADATYVYSAWLDSLQPTWRRAHG</sequence>
<keyword evidence="4" id="KW-0486">Methionine biosynthesis</keyword>
<dbReference type="GO" id="GO:0008899">
    <property type="term" value="F:homoserine O-succinyltransferase activity"/>
    <property type="evidence" value="ECO:0007669"/>
    <property type="project" value="UniProtKB-EC"/>
</dbReference>
<evidence type="ECO:0000256" key="2">
    <source>
        <dbReference type="ARBA" id="ARBA00022679"/>
    </source>
</evidence>
<feature type="binding site" evidence="4">
    <location>
        <position position="148"/>
    </location>
    <ligand>
        <name>substrate</name>
    </ligand>
</feature>
<evidence type="ECO:0000313" key="6">
    <source>
        <dbReference type="Proteomes" id="UP001597252"/>
    </source>
</evidence>
<dbReference type="EC" id="2.3.1.31" evidence="4"/>
<comment type="caution">
    <text evidence="4">Lacks conserved residue(s) required for the propagation of feature annotation.</text>
</comment>
<feature type="active site" evidence="4">
    <location>
        <position position="205"/>
    </location>
</feature>
<dbReference type="InterPro" id="IPR033752">
    <property type="entry name" value="MetA_family"/>
</dbReference>
<comment type="pathway">
    <text evidence="4">Amino-acid biosynthesis; L-methionine biosynthesis via de novo pathway; O-acetyl-L-homoserine from L-homoserine: step 1/1.</text>
</comment>
<protein>
    <recommendedName>
        <fullName evidence="4">Homoserine O-acetyltransferase</fullName>
        <shortName evidence="4">HAT</shortName>
        <ecNumber evidence="4">2.3.1.31</ecNumber>
    </recommendedName>
    <alternativeName>
        <fullName evidence="4">Homoserine transacetylase</fullName>
        <shortName evidence="4">HTA</shortName>
    </alternativeName>
</protein>
<reference evidence="6" key="1">
    <citation type="journal article" date="2019" name="Int. J. Syst. Evol. Microbiol.">
        <title>The Global Catalogue of Microorganisms (GCM) 10K type strain sequencing project: providing services to taxonomists for standard genome sequencing and annotation.</title>
        <authorList>
            <consortium name="The Broad Institute Genomics Platform"/>
            <consortium name="The Broad Institute Genome Sequencing Center for Infectious Disease"/>
            <person name="Wu L."/>
            <person name="Ma J."/>
        </authorList>
    </citation>
    <scope>NUCLEOTIDE SEQUENCE [LARGE SCALE GENOMIC DNA]</scope>
    <source>
        <strain evidence="6">CCM 8903</strain>
    </source>
</reference>
<dbReference type="Gene3D" id="3.40.50.880">
    <property type="match status" value="1"/>
</dbReference>
<feature type="site" description="Important for substrate specificity" evidence="4">
    <location>
        <position position="163"/>
    </location>
</feature>
<feature type="active site" description="Proton acceptor" evidence="4">
    <location>
        <position position="203"/>
    </location>
</feature>
<keyword evidence="6" id="KW-1185">Reference proteome</keyword>
<comment type="caution">
    <text evidence="5">The sequence shown here is derived from an EMBL/GenBank/DDBJ whole genome shotgun (WGS) entry which is preliminary data.</text>
</comment>
<keyword evidence="3 4" id="KW-0012">Acyltransferase</keyword>
<comment type="subcellular location">
    <subcellularLocation>
        <location evidence="4">Cytoplasm</location>
    </subcellularLocation>
</comment>
<accession>A0ABW4E4Y5</accession>
<feature type="binding site" evidence="4">
    <location>
        <position position="163"/>
    </location>
    <ligand>
        <name>substrate</name>
    </ligand>
</feature>